<evidence type="ECO:0000313" key="3">
    <source>
        <dbReference type="Proteomes" id="UP000826656"/>
    </source>
</evidence>
<dbReference type="EMBL" id="JAIVGD010000019">
    <property type="protein sequence ID" value="KAH0749555.1"/>
    <property type="molecule type" value="Genomic_DNA"/>
</dbReference>
<name>A0ABQ7UIW4_SOLTU</name>
<feature type="domain" description="DCD" evidence="1">
    <location>
        <begin position="220"/>
        <end position="300"/>
    </location>
</feature>
<sequence length="300" mass="32594">MKKRENAEVKPSSMLDQAFLPIIDSAGVSASVASPAPASSVCRAASQDKEKNEEAFMDLSEKIKPGTKLFLFDIELRLLYGVYEATSTGGINLEAHSFGGKFPAQVRSLLSLFCPLTASATAAVVSHPLAPCLANVGLPKIMPALAVEDQVKSLPYPQEVGSSMAIVGPLNTNPAFAKEHQDEPKHQPRLSTAFVDEQNTDDAVDIDSSEDTQDESDRQDDISGFIFMCGRNTKHACYRFRVFGLPSNKQERIEKIKSGAKLFLFNFEVKLLYGVYEATSTGIVNLEPLAFGGKFPAQII</sequence>
<dbReference type="PANTHER" id="PTHR46444">
    <property type="entry name" value="DCD (DEVELOPMENT AND CELL DEATH) DOMAIN PROTEIN-RELATED"/>
    <property type="match status" value="1"/>
</dbReference>
<keyword evidence="3" id="KW-1185">Reference proteome</keyword>
<gene>
    <name evidence="2" type="ORF">KY290_028787</name>
</gene>
<organism evidence="2 3">
    <name type="scientific">Solanum tuberosum</name>
    <name type="common">Potato</name>
    <dbReference type="NCBI Taxonomy" id="4113"/>
    <lineage>
        <taxon>Eukaryota</taxon>
        <taxon>Viridiplantae</taxon>
        <taxon>Streptophyta</taxon>
        <taxon>Embryophyta</taxon>
        <taxon>Tracheophyta</taxon>
        <taxon>Spermatophyta</taxon>
        <taxon>Magnoliopsida</taxon>
        <taxon>eudicotyledons</taxon>
        <taxon>Gunneridae</taxon>
        <taxon>Pentapetalae</taxon>
        <taxon>asterids</taxon>
        <taxon>lamiids</taxon>
        <taxon>Solanales</taxon>
        <taxon>Solanaceae</taxon>
        <taxon>Solanoideae</taxon>
        <taxon>Solaneae</taxon>
        <taxon>Solanum</taxon>
    </lineage>
</organism>
<accession>A0ABQ7UIW4</accession>
<dbReference type="InterPro" id="IPR013989">
    <property type="entry name" value="Dev_and_cell_death_domain"/>
</dbReference>
<evidence type="ECO:0000313" key="2">
    <source>
        <dbReference type="EMBL" id="KAH0749555.1"/>
    </source>
</evidence>
<comment type="caution">
    <text evidence="2">The sequence shown here is derived from an EMBL/GenBank/DDBJ whole genome shotgun (WGS) entry which is preliminary data.</text>
</comment>
<dbReference type="Proteomes" id="UP000826656">
    <property type="component" value="Unassembled WGS sequence"/>
</dbReference>
<dbReference type="Pfam" id="PF10539">
    <property type="entry name" value="Dev_Cell_Death"/>
    <property type="match status" value="2"/>
</dbReference>
<proteinExistence type="predicted"/>
<dbReference type="SMART" id="SM00767">
    <property type="entry name" value="DCD"/>
    <property type="match status" value="2"/>
</dbReference>
<reference evidence="2 3" key="1">
    <citation type="journal article" date="2021" name="bioRxiv">
        <title>Chromosome-scale and haplotype-resolved genome assembly of a tetraploid potato cultivar.</title>
        <authorList>
            <person name="Sun H."/>
            <person name="Jiao W.-B."/>
            <person name="Krause K."/>
            <person name="Campoy J.A."/>
            <person name="Goel M."/>
            <person name="Folz-Donahue K."/>
            <person name="Kukat C."/>
            <person name="Huettel B."/>
            <person name="Schneeberger K."/>
        </authorList>
    </citation>
    <scope>NUCLEOTIDE SEQUENCE [LARGE SCALE GENOMIC DNA]</scope>
    <source>
        <strain evidence="2">SolTubOtavaFocal</strain>
        <tissue evidence="2">Leaves</tissue>
    </source>
</reference>
<dbReference type="PROSITE" id="PS51222">
    <property type="entry name" value="DCD"/>
    <property type="match status" value="2"/>
</dbReference>
<dbReference type="PANTHER" id="PTHR46444:SF19">
    <property type="entry name" value="OS02G0745600 PROTEIN"/>
    <property type="match status" value="1"/>
</dbReference>
<protein>
    <recommendedName>
        <fullName evidence="1">DCD domain-containing protein</fullName>
    </recommendedName>
</protein>
<evidence type="ECO:0000259" key="1">
    <source>
        <dbReference type="PROSITE" id="PS51222"/>
    </source>
</evidence>
<feature type="domain" description="DCD" evidence="1">
    <location>
        <begin position="27"/>
        <end position="159"/>
    </location>
</feature>